<evidence type="ECO:0000313" key="2">
    <source>
        <dbReference type="EMBL" id="OGL43142.1"/>
    </source>
</evidence>
<dbReference type="CDD" id="cd04184">
    <property type="entry name" value="GT2_RfbC_Mx_like"/>
    <property type="match status" value="1"/>
</dbReference>
<reference evidence="2 3" key="1">
    <citation type="journal article" date="2016" name="Nat. Commun.">
        <title>Thousands of microbial genomes shed light on interconnected biogeochemical processes in an aquifer system.</title>
        <authorList>
            <person name="Anantharaman K."/>
            <person name="Brown C.T."/>
            <person name="Hug L.A."/>
            <person name="Sharon I."/>
            <person name="Castelle C.J."/>
            <person name="Probst A.J."/>
            <person name="Thomas B.C."/>
            <person name="Singh A."/>
            <person name="Wilkins M.J."/>
            <person name="Karaoz U."/>
            <person name="Brodie E.L."/>
            <person name="Williams K.H."/>
            <person name="Hubbard S.S."/>
            <person name="Banfield J.F."/>
        </authorList>
    </citation>
    <scope>NUCLEOTIDE SEQUENCE [LARGE SCALE GENOMIC DNA]</scope>
</reference>
<feature type="domain" description="Glycosyltransferase 2-like" evidence="1">
    <location>
        <begin position="50"/>
        <end position="211"/>
    </location>
</feature>
<accession>A0A1F7RNL4</accession>
<dbReference type="Proteomes" id="UP000178797">
    <property type="component" value="Unassembled WGS sequence"/>
</dbReference>
<feature type="domain" description="Glycosyltransferase 2-like" evidence="1">
    <location>
        <begin position="306"/>
        <end position="484"/>
    </location>
</feature>
<dbReference type="PANTHER" id="PTHR43179:SF7">
    <property type="entry name" value="RHAMNOSYLTRANSFERASE WBBL"/>
    <property type="match status" value="1"/>
</dbReference>
<organism evidence="2 3">
    <name type="scientific">Candidatus Schekmanbacteria bacterium RBG_16_38_10</name>
    <dbReference type="NCBI Taxonomy" id="1817879"/>
    <lineage>
        <taxon>Bacteria</taxon>
        <taxon>Candidatus Schekmaniibacteriota</taxon>
    </lineage>
</organism>
<dbReference type="GO" id="GO:0016757">
    <property type="term" value="F:glycosyltransferase activity"/>
    <property type="evidence" value="ECO:0007669"/>
    <property type="project" value="UniProtKB-KW"/>
</dbReference>
<name>A0A1F7RNL4_9BACT</name>
<dbReference type="SUPFAM" id="SSF53448">
    <property type="entry name" value="Nucleotide-diphospho-sugar transferases"/>
    <property type="match status" value="2"/>
</dbReference>
<protein>
    <recommendedName>
        <fullName evidence="1">Glycosyltransferase 2-like domain-containing protein</fullName>
    </recommendedName>
</protein>
<dbReference type="Pfam" id="PF00535">
    <property type="entry name" value="Glycos_transf_2"/>
    <property type="match status" value="2"/>
</dbReference>
<dbReference type="CDD" id="cd04186">
    <property type="entry name" value="GT_2_like_c"/>
    <property type="match status" value="1"/>
</dbReference>
<dbReference type="AlphaFoldDB" id="A0A1F7RNL4"/>
<dbReference type="PANTHER" id="PTHR43179">
    <property type="entry name" value="RHAMNOSYLTRANSFERASE WBBL"/>
    <property type="match status" value="1"/>
</dbReference>
<sequence>MSWWSQESSIISALYNNTYNLWISKNEPRTDELDKYKALSAKFSYKPKISIIIPTYDTKEEWLKEAIESVRNQCYENWELCIADGNSSTESAKNLIKEYATKDNRIKIKFLCANNGIAGNSNEALSLAEGEFIALLDHDDILSFFALYEVVKLLNIDRNYDFIYSDEDKISSDGLRRFQPFFKPDWSPDTLRSCNYITHLSVIRKSLIDKVGGFREGYDGSQDYDLILRITEKTTKIGHIPKILYHWRSHDDSTARSRGVKLYAYEAARKALSDHLKRCNKNGKVAIMREGFYRVKYDIIAPLKVSIIIPTKDKVNLLRRCITSILKKTDYLNYEILIIDNHSREARTFAYYDEIKDNSRINILHYDKPFNFSEINNFAVSQSNSEYILFLNNDTEVIADEWLTAMVEHIQRKEVGAVGVLLYYPNKMIQHAGVIVGIGGRAGHPYKLHYSWNPGHFFRPAIIQNLSAITGACLMTRRDVFREIGGFDQIFPNILGDIDLCLKIRKLGYLIVYTPYAELYHYENMSGGSSNGNVAALSKAVTNFQNKWKNILDEGDPYYNPNLTRTKEDFSLRV</sequence>
<evidence type="ECO:0000259" key="1">
    <source>
        <dbReference type="Pfam" id="PF00535"/>
    </source>
</evidence>
<evidence type="ECO:0000313" key="3">
    <source>
        <dbReference type="Proteomes" id="UP000178797"/>
    </source>
</evidence>
<comment type="caution">
    <text evidence="2">The sequence shown here is derived from an EMBL/GenBank/DDBJ whole genome shotgun (WGS) entry which is preliminary data.</text>
</comment>
<dbReference type="Gene3D" id="3.90.550.10">
    <property type="entry name" value="Spore Coat Polysaccharide Biosynthesis Protein SpsA, Chain A"/>
    <property type="match status" value="2"/>
</dbReference>
<dbReference type="EMBL" id="MGDE01000240">
    <property type="protein sequence ID" value="OGL43142.1"/>
    <property type="molecule type" value="Genomic_DNA"/>
</dbReference>
<dbReference type="InterPro" id="IPR001173">
    <property type="entry name" value="Glyco_trans_2-like"/>
</dbReference>
<dbReference type="InterPro" id="IPR029044">
    <property type="entry name" value="Nucleotide-diphossugar_trans"/>
</dbReference>
<proteinExistence type="predicted"/>
<gene>
    <name evidence="2" type="ORF">A2W05_04980</name>
</gene>